<dbReference type="EMBL" id="CACVKT020002714">
    <property type="protein sequence ID" value="CAC5379433.1"/>
    <property type="molecule type" value="Genomic_DNA"/>
</dbReference>
<gene>
    <name evidence="1" type="ORF">MCOR_15502</name>
</gene>
<dbReference type="InterPro" id="IPR016186">
    <property type="entry name" value="C-type_lectin-like/link_sf"/>
</dbReference>
<name>A0A6J8B7G5_MYTCO</name>
<protein>
    <recommendedName>
        <fullName evidence="3">C-type lectin domain-containing protein</fullName>
    </recommendedName>
</protein>
<accession>A0A6J8B7G5</accession>
<dbReference type="PANTHER" id="PTHR19446">
    <property type="entry name" value="REVERSE TRANSCRIPTASES"/>
    <property type="match status" value="1"/>
</dbReference>
<dbReference type="CDD" id="cd00037">
    <property type="entry name" value="CLECT"/>
    <property type="match status" value="1"/>
</dbReference>
<proteinExistence type="predicted"/>
<dbReference type="AlphaFoldDB" id="A0A6J8B7G5"/>
<dbReference type="OrthoDB" id="6118957at2759"/>
<keyword evidence="2" id="KW-1185">Reference proteome</keyword>
<dbReference type="Gene3D" id="3.10.100.10">
    <property type="entry name" value="Mannose-Binding Protein A, subunit A"/>
    <property type="match status" value="1"/>
</dbReference>
<sequence>MSSCLTNILSHEDINWIGHLTNNHTWVGGNQNGYVYQWECQQYNYQKQISPYSALWASGEPRPDDKAQCVQIWKLETGFGLDDHDYCEISLEEVFNVLKCSTKGGSLRYDKIPVELYKNQTLLKAIARVFNVCFNSGKVPVMWSNGIITPIPKSSTSDPSDPLSYCGIILASVSYKLYCGVLNSHLTYKLDEIDFLCDEQNSYRKWHSTVSHLSTQSTIIETGKLRN</sequence>
<evidence type="ECO:0000313" key="1">
    <source>
        <dbReference type="EMBL" id="CAC5379433.1"/>
    </source>
</evidence>
<dbReference type="InterPro" id="IPR016187">
    <property type="entry name" value="CTDL_fold"/>
</dbReference>
<evidence type="ECO:0000313" key="2">
    <source>
        <dbReference type="Proteomes" id="UP000507470"/>
    </source>
</evidence>
<organism evidence="1 2">
    <name type="scientific">Mytilus coruscus</name>
    <name type="common">Sea mussel</name>
    <dbReference type="NCBI Taxonomy" id="42192"/>
    <lineage>
        <taxon>Eukaryota</taxon>
        <taxon>Metazoa</taxon>
        <taxon>Spiralia</taxon>
        <taxon>Lophotrochozoa</taxon>
        <taxon>Mollusca</taxon>
        <taxon>Bivalvia</taxon>
        <taxon>Autobranchia</taxon>
        <taxon>Pteriomorphia</taxon>
        <taxon>Mytilida</taxon>
        <taxon>Mytiloidea</taxon>
        <taxon>Mytilidae</taxon>
        <taxon>Mytilinae</taxon>
        <taxon>Mytilus</taxon>
    </lineage>
</organism>
<dbReference type="SUPFAM" id="SSF56436">
    <property type="entry name" value="C-type lectin-like"/>
    <property type="match status" value="1"/>
</dbReference>
<dbReference type="Proteomes" id="UP000507470">
    <property type="component" value="Unassembled WGS sequence"/>
</dbReference>
<evidence type="ECO:0008006" key="3">
    <source>
        <dbReference type="Google" id="ProtNLM"/>
    </source>
</evidence>
<reference evidence="1 2" key="1">
    <citation type="submission" date="2020-06" db="EMBL/GenBank/DDBJ databases">
        <authorList>
            <person name="Li R."/>
            <person name="Bekaert M."/>
        </authorList>
    </citation>
    <scope>NUCLEOTIDE SEQUENCE [LARGE SCALE GENOMIC DNA]</scope>
    <source>
        <strain evidence="2">wild</strain>
    </source>
</reference>